<dbReference type="EMBL" id="LWBR01000058">
    <property type="protein sequence ID" value="KZN95209.1"/>
    <property type="molecule type" value="Genomic_DNA"/>
</dbReference>
<keyword evidence="8" id="KW-1185">Reference proteome</keyword>
<feature type="transmembrane region" description="Helical" evidence="5">
    <location>
        <begin position="441"/>
        <end position="461"/>
    </location>
</feature>
<gene>
    <name evidence="7" type="ORF">AZI98_14480</name>
</gene>
<reference evidence="7 8" key="1">
    <citation type="submission" date="2016-04" db="EMBL/GenBank/DDBJ databases">
        <title>Draft genome sequence of Aeribacillus pallidus 8m3 from petroleum reservoir.</title>
        <authorList>
            <person name="Poltaraus A.B."/>
            <person name="Nazina T.N."/>
            <person name="Tourova T.P."/>
            <person name="Malakho S.M."/>
            <person name="Korshunova A.V."/>
            <person name="Sokolova D.S."/>
        </authorList>
    </citation>
    <scope>NUCLEOTIDE SEQUENCE [LARGE SCALE GENOMIC DNA]</scope>
    <source>
        <strain evidence="7 8">8m3</strain>
    </source>
</reference>
<feature type="transmembrane region" description="Helical" evidence="5">
    <location>
        <begin position="148"/>
        <end position="170"/>
    </location>
</feature>
<dbReference type="Proteomes" id="UP000076476">
    <property type="component" value="Unassembled WGS sequence"/>
</dbReference>
<feature type="transmembrane region" description="Helical" evidence="5">
    <location>
        <begin position="263"/>
        <end position="280"/>
    </location>
</feature>
<proteinExistence type="predicted"/>
<feature type="domain" description="O-antigen ligase-related" evidence="6">
    <location>
        <begin position="246"/>
        <end position="396"/>
    </location>
</feature>
<feature type="transmembrane region" description="Helical" evidence="5">
    <location>
        <begin position="62"/>
        <end position="79"/>
    </location>
</feature>
<dbReference type="STRING" id="33936.AZI98_14480"/>
<keyword evidence="3 5" id="KW-1133">Transmembrane helix</keyword>
<evidence type="ECO:0000256" key="5">
    <source>
        <dbReference type="SAM" id="Phobius"/>
    </source>
</evidence>
<dbReference type="InterPro" id="IPR051533">
    <property type="entry name" value="WaaL-like"/>
</dbReference>
<accession>A0A165WQP1</accession>
<evidence type="ECO:0000256" key="1">
    <source>
        <dbReference type="ARBA" id="ARBA00004141"/>
    </source>
</evidence>
<dbReference type="Pfam" id="PF04932">
    <property type="entry name" value="Wzy_C"/>
    <property type="match status" value="1"/>
</dbReference>
<feature type="transmembrane region" description="Helical" evidence="5">
    <location>
        <begin position="7"/>
        <end position="27"/>
    </location>
</feature>
<dbReference type="PANTHER" id="PTHR37422">
    <property type="entry name" value="TEICHURONIC ACID BIOSYNTHESIS PROTEIN TUAE"/>
    <property type="match status" value="1"/>
</dbReference>
<evidence type="ECO:0000256" key="3">
    <source>
        <dbReference type="ARBA" id="ARBA00022989"/>
    </source>
</evidence>
<evidence type="ECO:0000256" key="4">
    <source>
        <dbReference type="ARBA" id="ARBA00023136"/>
    </source>
</evidence>
<feature type="transmembrane region" description="Helical" evidence="5">
    <location>
        <begin position="380"/>
        <end position="404"/>
    </location>
</feature>
<feature type="transmembrane region" description="Helical" evidence="5">
    <location>
        <begin position="182"/>
        <end position="202"/>
    </location>
</feature>
<name>A0A165WQP1_9BACI</name>
<feature type="transmembrane region" description="Helical" evidence="5">
    <location>
        <begin position="91"/>
        <end position="110"/>
    </location>
</feature>
<sequence>MKVENKPYLPIIILIICIFCSVFSIYISNAIVININFSGIVGFSLFFLIMILIIFNYKNDIYLYYLSLLCLPGIFDDLMPQVKIGYEYEAGFTTFPIFSLFDLLLIILIYKYKNREIRKNIIWILIIMILILDVINFTFSIFNYRGEYLGVLFRGTLLFVRLSLIYILLVSIKIDKYYFMNLSVYVSMSILILSLGSFFLSIGKERFVGGYYGMNIFANFLVMLTLISFGFFLIYKTKLNVFYLITTIIGLIIILLTQTRMALLSLLFGFLLMILLLNVNYRKKLSLLLLGSLSLVIISIYLLNTSQFTRLLVLISPIDYLQNVDLSTNTTLGTRLLLWEATLQMVKDNLFFGIGAGMWNFVRYEYGVSFPVLLDSHNSYLGIMSEYGIIIFILYMFFIILCIYKSIQNIKKESEVQTKNVQKVYLIAVICWLLTELSNAGIYKVSIHIFVWTILLSLYLFKPNRDIGENIEK</sequence>
<keyword evidence="2 5" id="KW-0812">Transmembrane</keyword>
<dbReference type="OrthoDB" id="7060979at2"/>
<comment type="caution">
    <text evidence="7">The sequence shown here is derived from an EMBL/GenBank/DDBJ whole genome shotgun (WGS) entry which is preliminary data.</text>
</comment>
<feature type="transmembrane region" description="Helical" evidence="5">
    <location>
        <begin position="416"/>
        <end position="435"/>
    </location>
</feature>
<dbReference type="PANTHER" id="PTHR37422:SF13">
    <property type="entry name" value="LIPOPOLYSACCHARIDE BIOSYNTHESIS PROTEIN PA4999-RELATED"/>
    <property type="match status" value="1"/>
</dbReference>
<evidence type="ECO:0000313" key="8">
    <source>
        <dbReference type="Proteomes" id="UP000076476"/>
    </source>
</evidence>
<comment type="subcellular location">
    <subcellularLocation>
        <location evidence="1">Membrane</location>
        <topology evidence="1">Multi-pass membrane protein</topology>
    </subcellularLocation>
</comment>
<feature type="transmembrane region" description="Helical" evidence="5">
    <location>
        <begin position="241"/>
        <end position="257"/>
    </location>
</feature>
<feature type="transmembrane region" description="Helical" evidence="5">
    <location>
        <begin position="122"/>
        <end position="142"/>
    </location>
</feature>
<dbReference type="GO" id="GO:0016020">
    <property type="term" value="C:membrane"/>
    <property type="evidence" value="ECO:0007669"/>
    <property type="project" value="UniProtKB-SubCell"/>
</dbReference>
<protein>
    <recommendedName>
        <fullName evidence="6">O-antigen ligase-related domain-containing protein</fullName>
    </recommendedName>
</protein>
<organism evidence="7 8">
    <name type="scientific">Aeribacillus pallidus</name>
    <dbReference type="NCBI Taxonomy" id="33936"/>
    <lineage>
        <taxon>Bacteria</taxon>
        <taxon>Bacillati</taxon>
        <taxon>Bacillota</taxon>
        <taxon>Bacilli</taxon>
        <taxon>Bacillales</taxon>
        <taxon>Bacillaceae</taxon>
        <taxon>Aeribacillus</taxon>
    </lineage>
</organism>
<evidence type="ECO:0000256" key="2">
    <source>
        <dbReference type="ARBA" id="ARBA00022692"/>
    </source>
</evidence>
<evidence type="ECO:0000313" key="7">
    <source>
        <dbReference type="EMBL" id="KZN95209.1"/>
    </source>
</evidence>
<dbReference type="InterPro" id="IPR007016">
    <property type="entry name" value="O-antigen_ligase-rel_domated"/>
</dbReference>
<keyword evidence="4 5" id="KW-0472">Membrane</keyword>
<feature type="transmembrane region" description="Helical" evidence="5">
    <location>
        <begin position="33"/>
        <end position="55"/>
    </location>
</feature>
<feature type="transmembrane region" description="Helical" evidence="5">
    <location>
        <begin position="287"/>
        <end position="304"/>
    </location>
</feature>
<dbReference type="AlphaFoldDB" id="A0A165WQP1"/>
<dbReference type="RefSeq" id="WP_063388974.1">
    <property type="nucleotide sequence ID" value="NZ_LWBR01000058.1"/>
</dbReference>
<evidence type="ECO:0000259" key="6">
    <source>
        <dbReference type="Pfam" id="PF04932"/>
    </source>
</evidence>
<feature type="transmembrane region" description="Helical" evidence="5">
    <location>
        <begin position="214"/>
        <end position="234"/>
    </location>
</feature>